<evidence type="ECO:0000256" key="2">
    <source>
        <dbReference type="ARBA" id="ARBA00022723"/>
    </source>
</evidence>
<gene>
    <name evidence="9" type="ORF">C5167_019388</name>
</gene>
<keyword evidence="1 6" id="KW-0645">Protease</keyword>
<dbReference type="Proteomes" id="UP000316621">
    <property type="component" value="Chromosome 2"/>
</dbReference>
<dbReference type="Gene3D" id="3.30.2010.10">
    <property type="entry name" value="Metalloproteases ('zincins'), catalytic domain"/>
    <property type="match status" value="1"/>
</dbReference>
<evidence type="ECO:0000256" key="3">
    <source>
        <dbReference type="ARBA" id="ARBA00022801"/>
    </source>
</evidence>
<organism evidence="9 10">
    <name type="scientific">Papaver somniferum</name>
    <name type="common">Opium poppy</name>
    <dbReference type="NCBI Taxonomy" id="3469"/>
    <lineage>
        <taxon>Eukaryota</taxon>
        <taxon>Viridiplantae</taxon>
        <taxon>Streptophyta</taxon>
        <taxon>Embryophyta</taxon>
        <taxon>Tracheophyta</taxon>
        <taxon>Spermatophyta</taxon>
        <taxon>Magnoliopsida</taxon>
        <taxon>Ranunculales</taxon>
        <taxon>Papaveraceae</taxon>
        <taxon>Papaveroideae</taxon>
        <taxon>Papaver</taxon>
    </lineage>
</organism>
<dbReference type="STRING" id="3469.A0A4Y7IT33"/>
<dbReference type="PANTHER" id="PTHR22726">
    <property type="entry name" value="METALLOENDOPEPTIDASE OMA1"/>
    <property type="match status" value="1"/>
</dbReference>
<dbReference type="CDD" id="cd07331">
    <property type="entry name" value="M48C_Oma1_like"/>
    <property type="match status" value="1"/>
</dbReference>
<feature type="region of interest" description="Disordered" evidence="7">
    <location>
        <begin position="239"/>
        <end position="275"/>
    </location>
</feature>
<dbReference type="OMA" id="SHESECT"/>
<dbReference type="Gramene" id="RZC50960">
    <property type="protein sequence ID" value="RZC50960"/>
    <property type="gene ID" value="C5167_019388"/>
</dbReference>
<feature type="domain" description="Peptidase M48" evidence="8">
    <location>
        <begin position="97"/>
        <end position="257"/>
    </location>
</feature>
<comment type="similarity">
    <text evidence="6">Belongs to the peptidase M48 family.</text>
</comment>
<keyword evidence="10" id="KW-1185">Reference proteome</keyword>
<dbReference type="InterPro" id="IPR051156">
    <property type="entry name" value="Mito/Outer_Membr_Metalloprot"/>
</dbReference>
<evidence type="ECO:0000313" key="9">
    <source>
        <dbReference type="EMBL" id="RZC50960.1"/>
    </source>
</evidence>
<dbReference type="Pfam" id="PF01435">
    <property type="entry name" value="Peptidase_M48"/>
    <property type="match status" value="1"/>
</dbReference>
<keyword evidence="2" id="KW-0479">Metal-binding</keyword>
<evidence type="ECO:0000256" key="1">
    <source>
        <dbReference type="ARBA" id="ARBA00022670"/>
    </source>
</evidence>
<keyword evidence="3 6" id="KW-0378">Hydrolase</keyword>
<proteinExistence type="inferred from homology"/>
<sequence>MGIRKNPYSKRFHLILVSIDLEREIGEVMFNDLKKTYEGKILPETHPESVRVRSIGIEIIEALQRGLRYEKVGSGLGYSNEVQDDVMKVKRNRKKGATYHLEGLHWEILVVNEPRVNAISIPGGKIVVFTGLLDVFKTDAEIATIVAHEVGHLVARHKAEFVSKFTWLIILEVILNIGDEMSERITEAYKYLLLPSRRRKLDTGIKNEMEADYIGLLLLASAGYDPQMAPQVYEKLGEFSGESPLDDDDSLASIRNKESRSTVPSQSYGRSPWHI</sequence>
<dbReference type="AlphaFoldDB" id="A0A4Y7IT33"/>
<evidence type="ECO:0000256" key="7">
    <source>
        <dbReference type="SAM" id="MobiDB-lite"/>
    </source>
</evidence>
<dbReference type="GO" id="GO:0016020">
    <property type="term" value="C:membrane"/>
    <property type="evidence" value="ECO:0007669"/>
    <property type="project" value="TreeGrafter"/>
</dbReference>
<evidence type="ECO:0000256" key="4">
    <source>
        <dbReference type="ARBA" id="ARBA00022833"/>
    </source>
</evidence>
<keyword evidence="5 6" id="KW-0482">Metalloprotease</keyword>
<dbReference type="GO" id="GO:0051603">
    <property type="term" value="P:proteolysis involved in protein catabolic process"/>
    <property type="evidence" value="ECO:0007669"/>
    <property type="project" value="TreeGrafter"/>
</dbReference>
<accession>A0A4Y7IT33</accession>
<dbReference type="GO" id="GO:0004222">
    <property type="term" value="F:metalloendopeptidase activity"/>
    <property type="evidence" value="ECO:0007669"/>
    <property type="project" value="InterPro"/>
</dbReference>
<name>A0A4Y7IT33_PAPSO</name>
<dbReference type="EMBL" id="CM010716">
    <property type="protein sequence ID" value="RZC50960.1"/>
    <property type="molecule type" value="Genomic_DNA"/>
</dbReference>
<evidence type="ECO:0000256" key="6">
    <source>
        <dbReference type="RuleBase" id="RU003983"/>
    </source>
</evidence>
<evidence type="ECO:0000313" key="10">
    <source>
        <dbReference type="Proteomes" id="UP000316621"/>
    </source>
</evidence>
<evidence type="ECO:0000256" key="5">
    <source>
        <dbReference type="ARBA" id="ARBA00023049"/>
    </source>
</evidence>
<dbReference type="InterPro" id="IPR001915">
    <property type="entry name" value="Peptidase_M48"/>
</dbReference>
<reference evidence="9 10" key="1">
    <citation type="journal article" date="2018" name="Science">
        <title>The opium poppy genome and morphinan production.</title>
        <authorList>
            <person name="Guo L."/>
            <person name="Winzer T."/>
            <person name="Yang X."/>
            <person name="Li Y."/>
            <person name="Ning Z."/>
            <person name="He Z."/>
            <person name="Teodor R."/>
            <person name="Lu Y."/>
            <person name="Bowser T.A."/>
            <person name="Graham I.A."/>
            <person name="Ye K."/>
        </authorList>
    </citation>
    <scope>NUCLEOTIDE SEQUENCE [LARGE SCALE GENOMIC DNA]</scope>
    <source>
        <strain evidence="10">cv. HN1</strain>
        <tissue evidence="9">Leaves</tissue>
    </source>
</reference>
<dbReference type="PANTHER" id="PTHR22726:SF1">
    <property type="entry name" value="METALLOENDOPEPTIDASE OMA1, MITOCHONDRIAL"/>
    <property type="match status" value="1"/>
</dbReference>
<protein>
    <recommendedName>
        <fullName evidence="8">Peptidase M48 domain-containing protein</fullName>
    </recommendedName>
</protein>
<evidence type="ECO:0000259" key="8">
    <source>
        <dbReference type="Pfam" id="PF01435"/>
    </source>
</evidence>
<comment type="cofactor">
    <cofactor evidence="6">
        <name>Zn(2+)</name>
        <dbReference type="ChEBI" id="CHEBI:29105"/>
    </cofactor>
    <text evidence="6">Binds 1 zinc ion per subunit.</text>
</comment>
<dbReference type="GO" id="GO:0046872">
    <property type="term" value="F:metal ion binding"/>
    <property type="evidence" value="ECO:0007669"/>
    <property type="project" value="UniProtKB-KW"/>
</dbReference>
<keyword evidence="4 6" id="KW-0862">Zinc</keyword>